<accession>A0ABY7S3I9</accession>
<dbReference type="GO" id="GO:0008483">
    <property type="term" value="F:transaminase activity"/>
    <property type="evidence" value="ECO:0007669"/>
    <property type="project" value="UniProtKB-KW"/>
</dbReference>
<keyword evidence="7" id="KW-0032">Aminotransferase</keyword>
<evidence type="ECO:0000256" key="2">
    <source>
        <dbReference type="ARBA" id="ARBA00009533"/>
    </source>
</evidence>
<protein>
    <submittedName>
        <fullName evidence="7">Aminotransferase class V-fold PLP-dependent enzyme</fullName>
    </submittedName>
</protein>
<dbReference type="InterPro" id="IPR015424">
    <property type="entry name" value="PyrdxlP-dep_Trfase"/>
</dbReference>
<dbReference type="InterPro" id="IPR015421">
    <property type="entry name" value="PyrdxlP-dep_Trfase_major"/>
</dbReference>
<evidence type="ECO:0000256" key="4">
    <source>
        <dbReference type="ARBA" id="ARBA00022898"/>
    </source>
</evidence>
<evidence type="ECO:0000256" key="5">
    <source>
        <dbReference type="ARBA" id="ARBA00023239"/>
    </source>
</evidence>
<evidence type="ECO:0000256" key="1">
    <source>
        <dbReference type="ARBA" id="ARBA00001933"/>
    </source>
</evidence>
<evidence type="ECO:0000256" key="6">
    <source>
        <dbReference type="RuleBase" id="RU000382"/>
    </source>
</evidence>
<keyword evidence="4 6" id="KW-0663">Pyridoxal phosphate</keyword>
<dbReference type="InterPro" id="IPR010977">
    <property type="entry name" value="Aromatic_deC"/>
</dbReference>
<dbReference type="PANTHER" id="PTHR11999:SF70">
    <property type="entry name" value="MIP05841P"/>
    <property type="match status" value="1"/>
</dbReference>
<dbReference type="PROSITE" id="PS00392">
    <property type="entry name" value="DDC_GAD_HDC_YDC"/>
    <property type="match status" value="1"/>
</dbReference>
<dbReference type="Gene3D" id="3.90.1150.10">
    <property type="entry name" value="Aspartate Aminotransferase, domain 1"/>
    <property type="match status" value="1"/>
</dbReference>
<gene>
    <name evidence="7" type="ORF">MUN68_003040</name>
</gene>
<dbReference type="InterPro" id="IPR021115">
    <property type="entry name" value="Pyridoxal-P_BS"/>
</dbReference>
<evidence type="ECO:0000256" key="3">
    <source>
        <dbReference type="ARBA" id="ARBA00022793"/>
    </source>
</evidence>
<comment type="cofactor">
    <cofactor evidence="1 6">
        <name>pyridoxal 5'-phosphate</name>
        <dbReference type="ChEBI" id="CHEBI:597326"/>
    </cofactor>
</comment>
<dbReference type="PANTHER" id="PTHR11999">
    <property type="entry name" value="GROUP II PYRIDOXAL-5-PHOSPHATE DECARBOXYLASE"/>
    <property type="match status" value="1"/>
</dbReference>
<dbReference type="InterPro" id="IPR002129">
    <property type="entry name" value="PyrdxlP-dep_de-COase"/>
</dbReference>
<evidence type="ECO:0000313" key="8">
    <source>
        <dbReference type="Proteomes" id="UP001202717"/>
    </source>
</evidence>
<dbReference type="Gene3D" id="3.40.640.10">
    <property type="entry name" value="Type I PLP-dependent aspartate aminotransferase-like (Major domain)"/>
    <property type="match status" value="1"/>
</dbReference>
<sequence length="456" mass="50777">MHKIDFELIEMTMDVMKYAIGRISHTKQKIGKPQKAEALKALVGETITQKGIGGENAFQLWKEHLAKANVPVDHPRNLAFVPAAPTRAAIMFDLVTSVSSIHGAYWMEGAGGIFCENEAMKWIVSLTGLPEGAFGVFTSGGTAANLSAIVTAREHWREDDTYKREKGLIITSIGAHSSIKAMAKVADVDILLVDSEEKLTGVNLRNTIDNLNFHQRKRLFAVVATGGTTNAGIIDDLTGIAEVCEREKLWFHVDAAYGGGALVADSVRHLFNGIEKADSITIDPHKWMFSPYDCGAVIYKRPELAKNAHSQQGSYLDIFKDEGAHGFNPTDYQIQLTRRVRGLPLWFSLATHGTDRYKEAVERGIELAQIAGKMIEENPNVELVREPSLSCVIFRRKGWKPQEYTNWTYDNHDKGFALVTPTKWKNGDIYETVSRFCFINPDTSEEDILMILDTMA</sequence>
<evidence type="ECO:0000313" key="7">
    <source>
        <dbReference type="EMBL" id="WCO02475.1"/>
    </source>
</evidence>
<dbReference type="PRINTS" id="PR00800">
    <property type="entry name" value="YHDCRBOXLASE"/>
</dbReference>
<dbReference type="RefSeq" id="WP_249995244.1">
    <property type="nucleotide sequence ID" value="NZ_CP116221.1"/>
</dbReference>
<dbReference type="Proteomes" id="UP001202717">
    <property type="component" value="Chromosome"/>
</dbReference>
<keyword evidence="5 6" id="KW-0456">Lyase</keyword>
<reference evidence="7 8" key="1">
    <citation type="submission" date="2023-01" db="EMBL/GenBank/DDBJ databases">
        <title>Psychroserpens ponticola sp. nov., isolated from seawater.</title>
        <authorList>
            <person name="Kristyanto S."/>
            <person name="Jung J."/>
            <person name="Kim J.M."/>
            <person name="Jeon C.O."/>
        </authorList>
    </citation>
    <scope>NUCLEOTIDE SEQUENCE [LARGE SCALE GENOMIC DNA]</scope>
    <source>
        <strain evidence="7 8">MSW6</strain>
    </source>
</reference>
<dbReference type="InterPro" id="IPR015422">
    <property type="entry name" value="PyrdxlP-dep_Trfase_small"/>
</dbReference>
<keyword evidence="8" id="KW-1185">Reference proteome</keyword>
<proteinExistence type="inferred from homology"/>
<keyword evidence="7" id="KW-0808">Transferase</keyword>
<name>A0ABY7S3I9_9FLAO</name>
<organism evidence="7 8">
    <name type="scientific">Psychroserpens ponticola</name>
    <dbReference type="NCBI Taxonomy" id="2932268"/>
    <lineage>
        <taxon>Bacteria</taxon>
        <taxon>Pseudomonadati</taxon>
        <taxon>Bacteroidota</taxon>
        <taxon>Flavobacteriia</taxon>
        <taxon>Flavobacteriales</taxon>
        <taxon>Flavobacteriaceae</taxon>
        <taxon>Psychroserpens</taxon>
    </lineage>
</organism>
<dbReference type="SUPFAM" id="SSF53383">
    <property type="entry name" value="PLP-dependent transferases"/>
    <property type="match status" value="1"/>
</dbReference>
<dbReference type="Pfam" id="PF00282">
    <property type="entry name" value="Pyridoxal_deC"/>
    <property type="match status" value="1"/>
</dbReference>
<keyword evidence="3" id="KW-0210">Decarboxylase</keyword>
<dbReference type="EMBL" id="CP116221">
    <property type="protein sequence ID" value="WCO02475.1"/>
    <property type="molecule type" value="Genomic_DNA"/>
</dbReference>
<comment type="similarity">
    <text evidence="2 6">Belongs to the group II decarboxylase family.</text>
</comment>